<name>A0A9W4UJ76_9PLEO</name>
<dbReference type="Proteomes" id="UP001152607">
    <property type="component" value="Unassembled WGS sequence"/>
</dbReference>
<dbReference type="PANTHER" id="PTHR31527">
    <property type="entry name" value="RE64534P"/>
    <property type="match status" value="1"/>
</dbReference>
<protein>
    <recommendedName>
        <fullName evidence="1">DUF1989 domain-containing protein</fullName>
    </recommendedName>
</protein>
<dbReference type="Pfam" id="PF09347">
    <property type="entry name" value="DUF1989"/>
    <property type="match status" value="1"/>
</dbReference>
<dbReference type="AlphaFoldDB" id="A0A9W4UJ76"/>
<proteinExistence type="predicted"/>
<organism evidence="2 3">
    <name type="scientific">Periconia digitata</name>
    <dbReference type="NCBI Taxonomy" id="1303443"/>
    <lineage>
        <taxon>Eukaryota</taxon>
        <taxon>Fungi</taxon>
        <taxon>Dikarya</taxon>
        <taxon>Ascomycota</taxon>
        <taxon>Pezizomycotina</taxon>
        <taxon>Dothideomycetes</taxon>
        <taxon>Pleosporomycetidae</taxon>
        <taxon>Pleosporales</taxon>
        <taxon>Massarineae</taxon>
        <taxon>Periconiaceae</taxon>
        <taxon>Periconia</taxon>
    </lineage>
</organism>
<accession>A0A9W4UJ76</accession>
<dbReference type="EMBL" id="CAOQHR010000007">
    <property type="protein sequence ID" value="CAI6337171.1"/>
    <property type="molecule type" value="Genomic_DNA"/>
</dbReference>
<keyword evidence="3" id="KW-1185">Reference proteome</keyword>
<comment type="caution">
    <text evidence="2">The sequence shown here is derived from an EMBL/GenBank/DDBJ whole genome shotgun (WGS) entry which is preliminary data.</text>
</comment>
<dbReference type="OrthoDB" id="504708at2759"/>
<dbReference type="InterPro" id="IPR018959">
    <property type="entry name" value="DUF1989"/>
</dbReference>
<dbReference type="PANTHER" id="PTHR31527:SF0">
    <property type="entry name" value="RE64534P"/>
    <property type="match status" value="1"/>
</dbReference>
<reference evidence="2" key="1">
    <citation type="submission" date="2023-01" db="EMBL/GenBank/DDBJ databases">
        <authorList>
            <person name="Van Ghelder C."/>
            <person name="Rancurel C."/>
        </authorList>
    </citation>
    <scope>NUCLEOTIDE SEQUENCE</scope>
    <source>
        <strain evidence="2">CNCM I-4278</strain>
    </source>
</reference>
<evidence type="ECO:0000259" key="1">
    <source>
        <dbReference type="Pfam" id="PF09347"/>
    </source>
</evidence>
<feature type="domain" description="DUF1989" evidence="1">
    <location>
        <begin position="54"/>
        <end position="201"/>
    </location>
</feature>
<evidence type="ECO:0000313" key="3">
    <source>
        <dbReference type="Proteomes" id="UP001152607"/>
    </source>
</evidence>
<sequence>MSRTTFLYIRGCEDTWAFALPSSSVSTNDISAPLYPNATRNSAASYSETANVAASAPEYMSMCHTRATLCKVTPELGDTLVSQKRAPMVKLVEDTSVHDTLIAACDRWRYSELGVQGYHESCTDNCWDALLSLSNSVEAAVADVLKGFQANLGGRVPDPFNLFMNIPITQEGSGAKRGLSFDGPVTKKGDYVVLEALRDVVVVMSACPQDVLTINGKNPVDAHFEVSG</sequence>
<gene>
    <name evidence="2" type="ORF">PDIGIT_LOCUS10280</name>
</gene>
<evidence type="ECO:0000313" key="2">
    <source>
        <dbReference type="EMBL" id="CAI6337171.1"/>
    </source>
</evidence>